<keyword evidence="1" id="KW-0175">Coiled coil</keyword>
<dbReference type="Pfam" id="PF05380">
    <property type="entry name" value="Peptidase_A17"/>
    <property type="match status" value="1"/>
</dbReference>
<dbReference type="GO" id="GO:0003676">
    <property type="term" value="F:nucleic acid binding"/>
    <property type="evidence" value="ECO:0007669"/>
    <property type="project" value="InterPro"/>
</dbReference>
<dbReference type="InterPro" id="IPR043128">
    <property type="entry name" value="Rev_trsase/Diguanyl_cyclase"/>
</dbReference>
<dbReference type="Pfam" id="PF03564">
    <property type="entry name" value="DUF1759"/>
    <property type="match status" value="1"/>
</dbReference>
<dbReference type="GO" id="GO:0071897">
    <property type="term" value="P:DNA biosynthetic process"/>
    <property type="evidence" value="ECO:0007669"/>
    <property type="project" value="UniProtKB-ARBA"/>
</dbReference>
<accession>A0AAJ6QM86</accession>
<protein>
    <submittedName>
        <fullName evidence="4">Uncharacterized protein LOC100904490</fullName>
    </submittedName>
</protein>
<dbReference type="Gene3D" id="3.10.10.10">
    <property type="entry name" value="HIV Type 1 Reverse Transcriptase, subunit A, domain 1"/>
    <property type="match status" value="1"/>
</dbReference>
<evidence type="ECO:0000256" key="1">
    <source>
        <dbReference type="SAM" id="Coils"/>
    </source>
</evidence>
<feature type="non-terminal residue" evidence="4">
    <location>
        <position position="1"/>
    </location>
</feature>
<dbReference type="Gene3D" id="3.30.420.10">
    <property type="entry name" value="Ribonuclease H-like superfamily/Ribonuclease H"/>
    <property type="match status" value="1"/>
</dbReference>
<dbReference type="RefSeq" id="XP_003737385.1">
    <property type="nucleotide sequence ID" value="XM_003737337.1"/>
</dbReference>
<proteinExistence type="predicted"/>
<reference evidence="4" key="1">
    <citation type="submission" date="2025-08" db="UniProtKB">
        <authorList>
            <consortium name="RefSeq"/>
        </authorList>
    </citation>
    <scope>IDENTIFICATION</scope>
</reference>
<dbReference type="KEGG" id="goe:100904490"/>
<dbReference type="InterPro" id="IPR005312">
    <property type="entry name" value="DUF1759"/>
</dbReference>
<dbReference type="InterPro" id="IPR008042">
    <property type="entry name" value="Retrotrans_Pao"/>
</dbReference>
<feature type="region of interest" description="Disordered" evidence="2">
    <location>
        <begin position="112"/>
        <end position="141"/>
    </location>
</feature>
<evidence type="ECO:0000313" key="4">
    <source>
        <dbReference type="RefSeq" id="XP_003737385.1"/>
    </source>
</evidence>
<dbReference type="Proteomes" id="UP000694867">
    <property type="component" value="Unplaced"/>
</dbReference>
<feature type="coiled-coil region" evidence="1">
    <location>
        <begin position="60"/>
        <end position="87"/>
    </location>
</feature>
<dbReference type="Gene3D" id="3.30.70.270">
    <property type="match status" value="1"/>
</dbReference>
<dbReference type="Gene3D" id="2.40.70.10">
    <property type="entry name" value="Acid Proteases"/>
    <property type="match status" value="1"/>
</dbReference>
<dbReference type="PANTHER" id="PTHR47331:SF1">
    <property type="entry name" value="GAG-LIKE PROTEIN"/>
    <property type="match status" value="1"/>
</dbReference>
<evidence type="ECO:0000256" key="2">
    <source>
        <dbReference type="SAM" id="MobiDB-lite"/>
    </source>
</evidence>
<dbReference type="InterPro" id="IPR021109">
    <property type="entry name" value="Peptidase_aspartic_dom_sf"/>
</dbReference>
<organism evidence="3 4">
    <name type="scientific">Galendromus occidentalis</name>
    <name type="common">western predatory mite</name>
    <dbReference type="NCBI Taxonomy" id="34638"/>
    <lineage>
        <taxon>Eukaryota</taxon>
        <taxon>Metazoa</taxon>
        <taxon>Ecdysozoa</taxon>
        <taxon>Arthropoda</taxon>
        <taxon>Chelicerata</taxon>
        <taxon>Arachnida</taxon>
        <taxon>Acari</taxon>
        <taxon>Parasitiformes</taxon>
        <taxon>Mesostigmata</taxon>
        <taxon>Gamasina</taxon>
        <taxon>Phytoseioidea</taxon>
        <taxon>Phytoseiidae</taxon>
        <taxon>Typhlodrominae</taxon>
        <taxon>Galendromus</taxon>
    </lineage>
</organism>
<dbReference type="GeneID" id="100904490"/>
<name>A0AAJ6QM86_9ACAR</name>
<evidence type="ECO:0000313" key="3">
    <source>
        <dbReference type="Proteomes" id="UP000694867"/>
    </source>
</evidence>
<dbReference type="PANTHER" id="PTHR47331">
    <property type="entry name" value="PHD-TYPE DOMAIN-CONTAINING PROTEIN"/>
    <property type="match status" value="1"/>
</dbReference>
<gene>
    <name evidence="4" type="primary">LOC100904490</name>
</gene>
<dbReference type="SUPFAM" id="SSF56672">
    <property type="entry name" value="DNA/RNA polymerases"/>
    <property type="match status" value="1"/>
</dbReference>
<dbReference type="InterPro" id="IPR036397">
    <property type="entry name" value="RNaseH_sf"/>
</dbReference>
<feature type="region of interest" description="Disordered" evidence="2">
    <location>
        <begin position="338"/>
        <end position="372"/>
    </location>
</feature>
<keyword evidence="3" id="KW-1185">Reference proteome</keyword>
<dbReference type="InterPro" id="IPR043502">
    <property type="entry name" value="DNA/RNA_pol_sf"/>
</dbReference>
<sequence>LIEARVNTREFYNKANRLHASLLETAEKCNRAFDEYKSHPEHAEDADKFDEAFNKQAEYEDSTEEAKEALTETLESLAESLQILSTQQATSQYGSAQEQDEVLANNLQSIHLQSGSTPLPGAEQLGESAQGETAGFQQESDAQESAEHAVCAKTCCGANDLMNKVPKFNGEATKFSEWWHVFHRYVDAQDVDAMEKCRIFKQSLTGKAAKHVCYIDISAECYQLMRDMIQKRFGNKAMAQDAHMHRIINLCKARDLMRDDRFIEFVMSVSQSVHALVASGKSFASLSLVLAPVIVTCLPERFRIRFNTLWRAKEPDGEDKLEVLISFLEDQASVMEESLQQKRMAEPGRTGPAKHNQGKHPRNFRKDASGPQQHQYAQKSQFSFAAQVSAPACIFCGKGHPPTRCVESMSPVDRRKVLAEHNSCLRCFRKNLVNRKCLAKQSNCAKCGARHHVLVCTKQRSEASSNLGSSDVINLCQPTSQLEGSETLLQTAHVWVINGKNRRMCRAILDPGSQRSFVSEKVVSALGIEPTSKETVQIHGVAGRKSDDQDLCTSKLVVKSRFSRHQINIGCLTVPRVVRGLLPRAASPRNLAPMADSPQIGFPEEIELLIGADALHLVYNGMYRKVGEYTASPTIFGWVLWGGDGGRKIVNSVVTSLGEIQHAEYGNELATVPVTKPKTQFENLNFLWDTEFLGIESSSQDEDKSSLEQMEKFFKSSIRMTPEGRFVVSLPFRENLETLGDNRNLAYSRLQGLLKSLRKNPKQLKAVDQEVARLISSRFVEPAKPRLPGQKAYYLPLVAVAKKSLASDEVKVRVVKDGAARSRDEASLNDVLEKGPNYLPDLVAVLLQFRRKPIAIVADIKAAFNQFLINENHRTFLRFFWPAGVATNPDAPIREFWATVLDFGSVCSPWLHCAGVRHHLDLQIEKRPAQAQLLREVKSTFYVDDIATGGSDVKDAKQVVSTLIDVFREGHFPLGKWKTNNCQLAEYIKEVSREENPEVSSQDVGAKFLGVSWNQQNDTLFTDTKEIPKWMLARTPSKRNLLKGLSQIYDPLGLLACLAINFKVLTQVLWTKKLDWDTPLDGELSVYRASVHNLEYAHLIRISRPMFAFGSGTAARELHVFADASLKSYGAVVYMREIPTGKVGGAAPVSFIMAKSRVCPLKGKWTIHRLELMAAVVAARLAKRVSEAVAEAIDRIFLYSDKSAVLGWLRQSSDRWKPFVANRIREIQAISRVEDWSYVGSEDNPADLLSRGSPLNTADLRQFWLQGPEWLAQQRAPESHGLNPEDGAQAMLQEKKAEILSAAAVVETPLEQVFHRRLSSWGKAVRVIAYIRRWGARCNKSVSFPSREVAPEEYVEAETVVLKLIQRSSFGAEMADISHIPKSSLIAKANPFISRNPAVTRIISDNARTFTRAEKELEAIFDNANHPRTQAFLARKRIVWSHITEKSPWHGAFWERLVQVVLRETSSTQEDTDTLVETPSTGDH</sequence>